<keyword evidence="9 10" id="KW-0630">Potassium</keyword>
<keyword evidence="4 10" id="KW-0808">Transferase</keyword>
<dbReference type="Gene3D" id="3.30.300.10">
    <property type="match status" value="3"/>
</dbReference>
<feature type="binding site" evidence="10">
    <location>
        <position position="282"/>
    </location>
    <ligand>
        <name>ATP</name>
        <dbReference type="ChEBI" id="CHEBI:30616"/>
        <note>ligand shared between two neighboring subunits</note>
    </ligand>
</feature>
<dbReference type="EMBL" id="CP026948">
    <property type="protein sequence ID" value="AWB84071.1"/>
    <property type="molecule type" value="Genomic_DNA"/>
</dbReference>
<dbReference type="GO" id="GO:0005737">
    <property type="term" value="C:cytoplasm"/>
    <property type="evidence" value="ECO:0007669"/>
    <property type="project" value="UniProtKB-SubCell"/>
</dbReference>
<dbReference type="GO" id="GO:0006730">
    <property type="term" value="P:one-carbon metabolic process"/>
    <property type="evidence" value="ECO:0007669"/>
    <property type="project" value="UniProtKB-KW"/>
</dbReference>
<dbReference type="HAMAP" id="MF_00086">
    <property type="entry name" value="S_AdoMet_synth1"/>
    <property type="match status" value="1"/>
</dbReference>
<evidence type="ECO:0000313" key="13">
    <source>
        <dbReference type="EMBL" id="AWB84071.1"/>
    </source>
</evidence>
<evidence type="ECO:0000256" key="12">
    <source>
        <dbReference type="RuleBase" id="RU004462"/>
    </source>
</evidence>
<keyword evidence="14" id="KW-1185">Reference proteome</keyword>
<comment type="subcellular location">
    <subcellularLocation>
        <location evidence="10 11">Cytoplasm</location>
    </subcellularLocation>
</comment>
<feature type="binding site" description="in other chain" evidence="10">
    <location>
        <begin position="265"/>
        <end position="266"/>
    </location>
    <ligand>
        <name>ATP</name>
        <dbReference type="ChEBI" id="CHEBI:30616"/>
        <note>ligand shared between two neighboring subunits</note>
    </ligand>
</feature>
<feature type="binding site" description="in other chain" evidence="10">
    <location>
        <position position="105"/>
    </location>
    <ligand>
        <name>L-methionine</name>
        <dbReference type="ChEBI" id="CHEBI:57844"/>
        <note>ligand shared between two neighboring subunits</note>
    </ligand>
</feature>
<evidence type="ECO:0000256" key="7">
    <source>
        <dbReference type="ARBA" id="ARBA00022840"/>
    </source>
</evidence>
<dbReference type="FunFam" id="3.30.300.10:FF:000003">
    <property type="entry name" value="S-adenosylmethionine synthase"/>
    <property type="match status" value="1"/>
</dbReference>
<dbReference type="PROSITE" id="PS00376">
    <property type="entry name" value="ADOMET_SYNTHASE_1"/>
    <property type="match status" value="1"/>
</dbReference>
<dbReference type="CDD" id="cd18079">
    <property type="entry name" value="S-AdoMet_synt"/>
    <property type="match status" value="1"/>
</dbReference>
<dbReference type="InterPro" id="IPR022629">
    <property type="entry name" value="S-AdoMet_synt_central"/>
</dbReference>
<evidence type="ECO:0000256" key="2">
    <source>
        <dbReference type="ARBA" id="ARBA00009685"/>
    </source>
</evidence>
<dbReference type="InterPro" id="IPR022628">
    <property type="entry name" value="S-AdoMet_synt_N"/>
</dbReference>
<evidence type="ECO:0000313" key="14">
    <source>
        <dbReference type="Proteomes" id="UP000244754"/>
    </source>
</evidence>
<feature type="region of interest" description="Flexible loop" evidence="10">
    <location>
        <begin position="105"/>
        <end position="115"/>
    </location>
</feature>
<dbReference type="PROSITE" id="PS00377">
    <property type="entry name" value="ADOMET_SYNTHASE_2"/>
    <property type="match status" value="1"/>
</dbReference>
<comment type="caution">
    <text evidence="10">Lacks conserved residue(s) required for the propagation of feature annotation.</text>
</comment>
<dbReference type="RefSeq" id="WP_108404080.1">
    <property type="nucleotide sequence ID" value="NZ_CP026948.1"/>
</dbReference>
<dbReference type="InterPro" id="IPR022630">
    <property type="entry name" value="S-AdoMet_synt_C"/>
</dbReference>
<feature type="binding site" evidence="10">
    <location>
        <position position="259"/>
    </location>
    <ligand>
        <name>ATP</name>
        <dbReference type="ChEBI" id="CHEBI:30616"/>
        <note>ligand shared between two neighboring subunits</note>
    </ligand>
</feature>
<dbReference type="UniPathway" id="UPA00315">
    <property type="reaction ID" value="UER00080"/>
</dbReference>
<dbReference type="GO" id="GO:0004478">
    <property type="term" value="F:methionine adenosyltransferase activity"/>
    <property type="evidence" value="ECO:0007669"/>
    <property type="project" value="UniProtKB-UniRule"/>
</dbReference>
<dbReference type="EC" id="2.5.1.6" evidence="10"/>
<dbReference type="InterPro" id="IPR022636">
    <property type="entry name" value="S-AdoMet_synthetase_sfam"/>
</dbReference>
<evidence type="ECO:0000256" key="1">
    <source>
        <dbReference type="ARBA" id="ARBA00005224"/>
    </source>
</evidence>
<feature type="binding site" description="in other chain" evidence="10">
    <location>
        <begin position="180"/>
        <end position="182"/>
    </location>
    <ligand>
        <name>ATP</name>
        <dbReference type="ChEBI" id="CHEBI:30616"/>
        <note>ligand shared between two neighboring subunits</note>
    </ligand>
</feature>
<comment type="pathway">
    <text evidence="1 10">Amino-acid biosynthesis; S-adenosyl-L-methionine biosynthesis; S-adenosyl-L-methionine from L-methionine: step 1/1.</text>
</comment>
<comment type="cofactor">
    <cofactor evidence="10">
        <name>Mg(2+)</name>
        <dbReference type="ChEBI" id="CHEBI:18420"/>
    </cofactor>
    <text evidence="10">Binds 2 divalent ions per subunit.</text>
</comment>
<dbReference type="InterPro" id="IPR002133">
    <property type="entry name" value="S-AdoMet_synthetase"/>
</dbReference>
<sequence>MTTPHEPYYRLFTSESVTEGHPDKICDAISDAILDDMLSQDPQSRVAVETLVTTGQVHVVGEVNTEAYSNIAKIVRDKLVGIGFTSSEVGFDGRTCGVNIAIGEQSAEISDGVTTSQEVRENSATGVNDQSGAGDQGLMFGYATNETPEYMPLPISTAHRLARRLTEVRKMGEVVGLRPDGKTQVTFAYDGTVPVYLDTVVVSTQHDPDFQGAALEEAIRTKVVEWVIADAGLQDYYTEDTKLLVNPSGSFVLGGPMGDAGLTGRKIIVDTYGGMARHGGGAFSGKDPSKVDRSAAYAMRWVAKNIVAAGLADRVEVQVAYAIGRANPVGLYVETFGTAAEGHTDESIQKAVAQVFDLRPDAIIRELDLLRPIYAQTAAYGHFGRTDIDVPWERLDKVEQLKAAAAQG</sequence>
<evidence type="ECO:0000256" key="9">
    <source>
        <dbReference type="ARBA" id="ARBA00022958"/>
    </source>
</evidence>
<accession>A0A2S0WE75</accession>
<dbReference type="Pfam" id="PF00438">
    <property type="entry name" value="S-AdoMet_synt_N"/>
    <property type="match status" value="1"/>
</dbReference>
<dbReference type="Pfam" id="PF02772">
    <property type="entry name" value="S-AdoMet_synt_M"/>
    <property type="match status" value="1"/>
</dbReference>
<keyword evidence="6 10" id="KW-0547">Nucleotide-binding</keyword>
<dbReference type="Pfam" id="PF02773">
    <property type="entry name" value="S-AdoMet_synt_C"/>
    <property type="match status" value="1"/>
</dbReference>
<evidence type="ECO:0000256" key="5">
    <source>
        <dbReference type="ARBA" id="ARBA00022723"/>
    </source>
</evidence>
<dbReference type="AlphaFoldDB" id="A0A2S0WE75"/>
<keyword evidence="5 10" id="KW-0479">Metal-binding</keyword>
<comment type="cofactor">
    <cofactor evidence="10">
        <name>K(+)</name>
        <dbReference type="ChEBI" id="CHEBI:29103"/>
    </cofactor>
    <text evidence="10">Binds 1 potassium ion per subunit.</text>
</comment>
<evidence type="ECO:0000256" key="6">
    <source>
        <dbReference type="ARBA" id="ARBA00022741"/>
    </source>
</evidence>
<feature type="binding site" description="in other chain" evidence="10">
    <location>
        <position position="290"/>
    </location>
    <ligand>
        <name>L-methionine</name>
        <dbReference type="ChEBI" id="CHEBI:57844"/>
        <note>ligand shared between two neighboring subunits</note>
    </ligand>
</feature>
<comment type="similarity">
    <text evidence="2 10 12">Belongs to the AdoMet synthase family.</text>
</comment>
<dbReference type="PANTHER" id="PTHR11964">
    <property type="entry name" value="S-ADENOSYLMETHIONINE SYNTHETASE"/>
    <property type="match status" value="1"/>
</dbReference>
<reference evidence="14" key="1">
    <citation type="submission" date="2018-01" db="EMBL/GenBank/DDBJ databases">
        <authorList>
            <person name="Li J."/>
        </authorList>
    </citation>
    <scope>NUCLEOTIDE SEQUENCE [LARGE SCALE GENOMIC DNA]</scope>
    <source>
        <strain evidence="14">2184</strain>
    </source>
</reference>
<gene>
    <name evidence="10" type="primary">metK</name>
    <name evidence="13" type="ORF">C3E79_05915</name>
</gene>
<organism evidence="13 14">
    <name type="scientific">Corynebacterium liangguodongii</name>
    <dbReference type="NCBI Taxonomy" id="2079535"/>
    <lineage>
        <taxon>Bacteria</taxon>
        <taxon>Bacillati</taxon>
        <taxon>Actinomycetota</taxon>
        <taxon>Actinomycetes</taxon>
        <taxon>Mycobacteriales</taxon>
        <taxon>Corynebacteriaceae</taxon>
        <taxon>Corynebacterium</taxon>
    </lineage>
</organism>
<name>A0A2S0WE75_9CORY</name>
<protein>
    <recommendedName>
        <fullName evidence="10">S-adenosylmethionine synthase</fullName>
        <shortName evidence="10">AdoMet synthase</shortName>
        <ecNumber evidence="10">2.5.1.6</ecNumber>
    </recommendedName>
    <alternativeName>
        <fullName evidence="10">MAT</fullName>
    </alternativeName>
    <alternativeName>
        <fullName evidence="10">Methionine adenosyltransferase</fullName>
    </alternativeName>
</protein>
<dbReference type="OrthoDB" id="9801686at2"/>
<comment type="function">
    <text evidence="10">Catalyzes the formation of S-adenosylmethionine (AdoMet) from methionine and ATP. The overall synthetic reaction is composed of two sequential steps, AdoMet formation and the subsequent tripolyphosphate hydrolysis which occurs prior to release of AdoMet from the enzyme.</text>
</comment>
<evidence type="ECO:0000256" key="8">
    <source>
        <dbReference type="ARBA" id="ARBA00022842"/>
    </source>
</evidence>
<keyword evidence="7 10" id="KW-0067">ATP-binding</keyword>
<keyword evidence="3 10" id="KW-0554">One-carbon metabolism</keyword>
<keyword evidence="10" id="KW-0963">Cytoplasm</keyword>
<dbReference type="KEGG" id="clia:C3E79_05915"/>
<dbReference type="GO" id="GO:0005524">
    <property type="term" value="F:ATP binding"/>
    <property type="evidence" value="ECO:0007669"/>
    <property type="project" value="UniProtKB-UniRule"/>
</dbReference>
<feature type="binding site" evidence="10">
    <location>
        <position position="23"/>
    </location>
    <ligand>
        <name>Mg(2+)</name>
        <dbReference type="ChEBI" id="CHEBI:18420"/>
    </ligand>
</feature>
<dbReference type="SUPFAM" id="SSF55973">
    <property type="entry name" value="S-adenosylmethionine synthetase"/>
    <property type="match status" value="3"/>
</dbReference>
<feature type="binding site" description="in other chain" evidence="10">
    <location>
        <position position="21"/>
    </location>
    <ligand>
        <name>ATP</name>
        <dbReference type="ChEBI" id="CHEBI:30616"/>
        <note>ligand shared between two neighboring subunits</note>
    </ligand>
</feature>
<feature type="binding site" description="in other chain" evidence="10">
    <location>
        <position position="62"/>
    </location>
    <ligand>
        <name>L-methionine</name>
        <dbReference type="ChEBI" id="CHEBI:57844"/>
        <note>ligand shared between two neighboring subunits</note>
    </ligand>
</feature>
<dbReference type="NCBIfam" id="TIGR01034">
    <property type="entry name" value="metK"/>
    <property type="match status" value="1"/>
</dbReference>
<dbReference type="Proteomes" id="UP000244754">
    <property type="component" value="Chromosome"/>
</dbReference>
<evidence type="ECO:0000256" key="4">
    <source>
        <dbReference type="ARBA" id="ARBA00022679"/>
    </source>
</evidence>
<evidence type="ECO:0000256" key="10">
    <source>
        <dbReference type="HAMAP-Rule" id="MF_00086"/>
    </source>
</evidence>
<dbReference type="GO" id="GO:0006556">
    <property type="term" value="P:S-adenosylmethionine biosynthetic process"/>
    <property type="evidence" value="ECO:0007669"/>
    <property type="project" value="UniProtKB-UniRule"/>
</dbReference>
<keyword evidence="8 10" id="KW-0460">Magnesium</keyword>
<comment type="catalytic activity">
    <reaction evidence="10">
        <text>L-methionine + ATP + H2O = S-adenosyl-L-methionine + phosphate + diphosphate</text>
        <dbReference type="Rhea" id="RHEA:21080"/>
        <dbReference type="ChEBI" id="CHEBI:15377"/>
        <dbReference type="ChEBI" id="CHEBI:30616"/>
        <dbReference type="ChEBI" id="CHEBI:33019"/>
        <dbReference type="ChEBI" id="CHEBI:43474"/>
        <dbReference type="ChEBI" id="CHEBI:57844"/>
        <dbReference type="ChEBI" id="CHEBI:59789"/>
        <dbReference type="EC" id="2.5.1.6"/>
    </reaction>
</comment>
<comment type="subunit">
    <text evidence="10">Homotetramer; dimer of dimers.</text>
</comment>
<dbReference type="InterPro" id="IPR022631">
    <property type="entry name" value="ADOMET_SYNTHASE_CS"/>
</dbReference>
<feature type="binding site" evidence="10">
    <location>
        <position position="259"/>
    </location>
    <ligand>
        <name>L-methionine</name>
        <dbReference type="ChEBI" id="CHEBI:57844"/>
        <note>ligand shared between two neighboring subunits</note>
    </ligand>
</feature>
<evidence type="ECO:0000256" key="11">
    <source>
        <dbReference type="RuleBase" id="RU000542"/>
    </source>
</evidence>
<evidence type="ECO:0000256" key="3">
    <source>
        <dbReference type="ARBA" id="ARBA00022563"/>
    </source>
</evidence>
<feature type="binding site" evidence="10">
    <location>
        <position position="286"/>
    </location>
    <ligand>
        <name>ATP</name>
        <dbReference type="ChEBI" id="CHEBI:30616"/>
        <note>ligand shared between two neighboring subunits</note>
    </ligand>
</feature>
<dbReference type="PIRSF" id="PIRSF000497">
    <property type="entry name" value="MAT"/>
    <property type="match status" value="1"/>
</dbReference>
<feature type="binding site" evidence="10">
    <location>
        <position position="49"/>
    </location>
    <ligand>
        <name>K(+)</name>
        <dbReference type="ChEBI" id="CHEBI:29103"/>
    </ligand>
</feature>
<dbReference type="GO" id="GO:0000287">
    <property type="term" value="F:magnesium ion binding"/>
    <property type="evidence" value="ECO:0007669"/>
    <property type="project" value="UniProtKB-UniRule"/>
</dbReference>
<proteinExistence type="inferred from homology"/>